<keyword evidence="5" id="KW-1185">Reference proteome</keyword>
<dbReference type="eggNOG" id="COG0003">
    <property type="taxonomic scope" value="Bacteria"/>
</dbReference>
<proteinExistence type="predicted"/>
<dbReference type="InterPro" id="IPR027417">
    <property type="entry name" value="P-loop_NTPase"/>
</dbReference>
<dbReference type="PANTHER" id="PTHR10803:SF31">
    <property type="entry name" value="ATPASE RV3679-RELATED"/>
    <property type="match status" value="1"/>
</dbReference>
<dbReference type="PANTHER" id="PTHR10803">
    <property type="entry name" value="ARSENICAL PUMP-DRIVING ATPASE ARSENITE-TRANSLOCATING ATPASE"/>
    <property type="match status" value="1"/>
</dbReference>
<dbReference type="Pfam" id="PF02374">
    <property type="entry name" value="ArsA_ATPase"/>
    <property type="match status" value="1"/>
</dbReference>
<gene>
    <name evidence="4" type="ORF">KILIM_062_00280</name>
</gene>
<dbReference type="InterPro" id="IPR025723">
    <property type="entry name" value="ArsA/GET3_ATPase-like"/>
</dbReference>
<dbReference type="STRING" id="1184609.KILIM_062_00280"/>
<dbReference type="AlphaFoldDB" id="K6WTY3"/>
<feature type="region of interest" description="Disordered" evidence="2">
    <location>
        <begin position="1"/>
        <end position="20"/>
    </location>
</feature>
<name>K6WTY3_9MICO</name>
<dbReference type="Proteomes" id="UP000008366">
    <property type="component" value="Unassembled WGS sequence"/>
</dbReference>
<feature type="coiled-coil region" evidence="1">
    <location>
        <begin position="294"/>
        <end position="321"/>
    </location>
</feature>
<sequence>MSHASPEQAQEIAPDAPGHPDWSRVRLHVVTGKGGAGKTTVAAALALTLASLGARVLLCEVEGRQGVSQALDVPPLATTEERIMRVSGGGEVWGLAVEAKAALIEYLSIFYHLGSAGGILERLGAIDFATTVAPGVRDVLSIGKVYEATGRQGDRAYDAVVLDAPPTGRVLPFLNVNQEVAQLTKVGPISRQAESISRLLRSPRCKVHVVTLLEEMPVQETIDAVGELRAEGFGVGAVIVNQARSAYFEPEQSERIRDGAVPATAVATALAQVGLGGLGGMDNGSAAAGAPPGTVAAQALLRQARANVERIELEDTQLTQLEELDVPIHMLPHVLDPTGASSVRELAQELADQAVWG</sequence>
<protein>
    <recommendedName>
        <fullName evidence="3">ArsA/GET3 Anion-transporting ATPase-like domain-containing protein</fullName>
    </recommendedName>
</protein>
<keyword evidence="1" id="KW-0175">Coiled coil</keyword>
<dbReference type="InterPro" id="IPR016300">
    <property type="entry name" value="ATPase_ArsA/GET3"/>
</dbReference>
<evidence type="ECO:0000256" key="2">
    <source>
        <dbReference type="SAM" id="MobiDB-lite"/>
    </source>
</evidence>
<dbReference type="EMBL" id="BAHD01000062">
    <property type="protein sequence ID" value="GAB97281.1"/>
    <property type="molecule type" value="Genomic_DNA"/>
</dbReference>
<evidence type="ECO:0000313" key="5">
    <source>
        <dbReference type="Proteomes" id="UP000008366"/>
    </source>
</evidence>
<evidence type="ECO:0000256" key="1">
    <source>
        <dbReference type="SAM" id="Coils"/>
    </source>
</evidence>
<evidence type="ECO:0000313" key="4">
    <source>
        <dbReference type="EMBL" id="GAB97281.1"/>
    </source>
</evidence>
<dbReference type="SUPFAM" id="SSF52540">
    <property type="entry name" value="P-loop containing nucleoside triphosphate hydrolases"/>
    <property type="match status" value="1"/>
</dbReference>
<dbReference type="GO" id="GO:0016887">
    <property type="term" value="F:ATP hydrolysis activity"/>
    <property type="evidence" value="ECO:0007669"/>
    <property type="project" value="InterPro"/>
</dbReference>
<dbReference type="GO" id="GO:0005524">
    <property type="term" value="F:ATP binding"/>
    <property type="evidence" value="ECO:0007669"/>
    <property type="project" value="InterPro"/>
</dbReference>
<dbReference type="Gene3D" id="3.40.50.300">
    <property type="entry name" value="P-loop containing nucleotide triphosphate hydrolases"/>
    <property type="match status" value="1"/>
</dbReference>
<evidence type="ECO:0000259" key="3">
    <source>
        <dbReference type="Pfam" id="PF02374"/>
    </source>
</evidence>
<dbReference type="OrthoDB" id="5242836at2"/>
<dbReference type="RefSeq" id="WP_006593813.1">
    <property type="nucleotide sequence ID" value="NZ_BAHD01000062.1"/>
</dbReference>
<comment type="caution">
    <text evidence="4">The sequence shown here is derived from an EMBL/GenBank/DDBJ whole genome shotgun (WGS) entry which is preliminary data.</text>
</comment>
<accession>K6WTY3</accession>
<organism evidence="4 5">
    <name type="scientific">Kineosphaera limosa NBRC 100340</name>
    <dbReference type="NCBI Taxonomy" id="1184609"/>
    <lineage>
        <taxon>Bacteria</taxon>
        <taxon>Bacillati</taxon>
        <taxon>Actinomycetota</taxon>
        <taxon>Actinomycetes</taxon>
        <taxon>Micrococcales</taxon>
        <taxon>Dermatophilaceae</taxon>
        <taxon>Kineosphaera</taxon>
    </lineage>
</organism>
<reference evidence="4 5" key="1">
    <citation type="submission" date="2012-08" db="EMBL/GenBank/DDBJ databases">
        <title>Whole genome shotgun sequence of Kineosphaera limosa NBRC 100340.</title>
        <authorList>
            <person name="Yoshida I."/>
            <person name="Isaki S."/>
            <person name="Hosoyama A."/>
            <person name="Tsuchikane K."/>
            <person name="Katsumata H."/>
            <person name="Ando Y."/>
            <person name="Ohji S."/>
            <person name="Hamada M."/>
            <person name="Tamura T."/>
            <person name="Yamazoe A."/>
            <person name="Yamazaki S."/>
            <person name="Fujita N."/>
        </authorList>
    </citation>
    <scope>NUCLEOTIDE SEQUENCE [LARGE SCALE GENOMIC DNA]</scope>
    <source>
        <strain evidence="4 5">NBRC 100340</strain>
    </source>
</reference>
<feature type="domain" description="ArsA/GET3 Anion-transporting ATPase-like" evidence="3">
    <location>
        <begin position="27"/>
        <end position="196"/>
    </location>
</feature>